<dbReference type="EMBL" id="QXFT01001365">
    <property type="protein sequence ID" value="KAE9320643.1"/>
    <property type="molecule type" value="Genomic_DNA"/>
</dbReference>
<evidence type="ECO:0000313" key="11">
    <source>
        <dbReference type="Proteomes" id="UP000434957"/>
    </source>
</evidence>
<name>A0A6A3I561_9STRA</name>
<dbReference type="InterPro" id="IPR037185">
    <property type="entry name" value="EmrE-like"/>
</dbReference>
<dbReference type="Proteomes" id="UP000435112">
    <property type="component" value="Unassembled WGS sequence"/>
</dbReference>
<evidence type="ECO:0000256" key="2">
    <source>
        <dbReference type="ARBA" id="ARBA00022692"/>
    </source>
</evidence>
<dbReference type="GO" id="GO:0015095">
    <property type="term" value="F:magnesium ion transmembrane transporter activity"/>
    <property type="evidence" value="ECO:0007669"/>
    <property type="project" value="InterPro"/>
</dbReference>
<dbReference type="SUPFAM" id="SSF103481">
    <property type="entry name" value="Multidrug resistance efflux transporter EmrE"/>
    <property type="match status" value="1"/>
</dbReference>
<evidence type="ECO:0000313" key="10">
    <source>
        <dbReference type="Proteomes" id="UP000429607"/>
    </source>
</evidence>
<accession>A0A6A3I561</accession>
<keyword evidence="11" id="KW-1185">Reference proteome</keyword>
<feature type="transmembrane region" description="Helical" evidence="6">
    <location>
        <begin position="119"/>
        <end position="138"/>
    </location>
</feature>
<evidence type="ECO:0000313" key="7">
    <source>
        <dbReference type="EMBL" id="KAE8977290.1"/>
    </source>
</evidence>
<dbReference type="PANTHER" id="PTHR12570:SF9">
    <property type="entry name" value="MAGNESIUM TRANSPORTER NIPA8-RELATED"/>
    <property type="match status" value="1"/>
</dbReference>
<keyword evidence="3 6" id="KW-1133">Transmembrane helix</keyword>
<evidence type="ECO:0000313" key="8">
    <source>
        <dbReference type="EMBL" id="KAE8978832.1"/>
    </source>
</evidence>
<evidence type="ECO:0000313" key="9">
    <source>
        <dbReference type="EMBL" id="KAE9320643.1"/>
    </source>
</evidence>
<feature type="transmembrane region" description="Helical" evidence="6">
    <location>
        <begin position="90"/>
        <end position="112"/>
    </location>
</feature>
<dbReference type="OrthoDB" id="165382at2759"/>
<feature type="region of interest" description="Disordered" evidence="5">
    <location>
        <begin position="401"/>
        <end position="443"/>
    </location>
</feature>
<feature type="compositionally biased region" description="Basic residues" evidence="5">
    <location>
        <begin position="409"/>
        <end position="428"/>
    </location>
</feature>
<protein>
    <recommendedName>
        <fullName evidence="13">Magnesium transporter</fullName>
    </recommendedName>
</protein>
<feature type="transmembrane region" description="Helical" evidence="6">
    <location>
        <begin position="230"/>
        <end position="253"/>
    </location>
</feature>
<feature type="transmembrane region" description="Helical" evidence="6">
    <location>
        <begin position="196"/>
        <end position="224"/>
    </location>
</feature>
<dbReference type="Proteomes" id="UP000429607">
    <property type="component" value="Unassembled WGS sequence"/>
</dbReference>
<keyword evidence="2 6" id="KW-0812">Transmembrane</keyword>
<reference evidence="10 12" key="1">
    <citation type="submission" date="2018-09" db="EMBL/GenBank/DDBJ databases">
        <title>Genomic investigation of the strawberry pathogen Phytophthora fragariae indicates pathogenicity is determined by transcriptional variation in three key races.</title>
        <authorList>
            <person name="Adams T.M."/>
            <person name="Armitage A.D."/>
            <person name="Sobczyk M.K."/>
            <person name="Bates H.J."/>
            <person name="Dunwell J.M."/>
            <person name="Nellist C.F."/>
            <person name="Harrison R.J."/>
        </authorList>
    </citation>
    <scope>NUCLEOTIDE SEQUENCE [LARGE SCALE GENOMIC DNA]</scope>
    <source>
        <strain evidence="8 10">SCRP249</strain>
        <strain evidence="7 12">SCRP324</strain>
        <strain evidence="9 11">SCRP333</strain>
    </source>
</reference>
<evidence type="ECO:0000256" key="4">
    <source>
        <dbReference type="ARBA" id="ARBA00023136"/>
    </source>
</evidence>
<dbReference type="EMBL" id="QXFV01003214">
    <property type="protein sequence ID" value="KAE8978832.1"/>
    <property type="molecule type" value="Genomic_DNA"/>
</dbReference>
<feature type="transmembrane region" description="Helical" evidence="6">
    <location>
        <begin position="20"/>
        <end position="39"/>
    </location>
</feature>
<dbReference type="EMBL" id="QXFU01003218">
    <property type="protein sequence ID" value="KAE8977290.1"/>
    <property type="molecule type" value="Genomic_DNA"/>
</dbReference>
<organism evidence="7 12">
    <name type="scientific">Phytophthora rubi</name>
    <dbReference type="NCBI Taxonomy" id="129364"/>
    <lineage>
        <taxon>Eukaryota</taxon>
        <taxon>Sar</taxon>
        <taxon>Stramenopiles</taxon>
        <taxon>Oomycota</taxon>
        <taxon>Peronosporomycetes</taxon>
        <taxon>Peronosporales</taxon>
        <taxon>Peronosporaceae</taxon>
        <taxon>Phytophthora</taxon>
    </lineage>
</organism>
<dbReference type="GO" id="GO:0016020">
    <property type="term" value="C:membrane"/>
    <property type="evidence" value="ECO:0007669"/>
    <property type="project" value="UniProtKB-SubCell"/>
</dbReference>
<evidence type="ECO:0000313" key="12">
    <source>
        <dbReference type="Proteomes" id="UP000435112"/>
    </source>
</evidence>
<comment type="subcellular location">
    <subcellularLocation>
        <location evidence="1">Membrane</location>
        <topology evidence="1">Multi-pass membrane protein</topology>
    </subcellularLocation>
</comment>
<dbReference type="InterPro" id="IPR008521">
    <property type="entry name" value="Mg_trans_NIPA"/>
</dbReference>
<feature type="transmembrane region" description="Helical" evidence="6">
    <location>
        <begin position="158"/>
        <end position="176"/>
    </location>
</feature>
<dbReference type="Pfam" id="PF05653">
    <property type="entry name" value="Mg_trans_NIPA"/>
    <property type="match status" value="1"/>
</dbReference>
<evidence type="ECO:0000256" key="5">
    <source>
        <dbReference type="SAM" id="MobiDB-lite"/>
    </source>
</evidence>
<sequence>MVAVARVLMGADDDADNVQGKWIGLAIVIASAVLSNLGVNVQKLSHVREEGKPVFERQTYYTRPLWLTGLVLVVLGAIGDFEALGFAPQALVASVGGGFTVLANVFFAHLWLGQILTKTDVLGTLLIIIGVVLSTVANEPDEQMSLLELEKQFFQLGFLIYLGVMTAVLGGIFGQIEAISRLPRALNEAKYRLLPFMYATASGIFGSFSVLLAKCASILLILTLSGENQFVYFTTYLFMGGMMCTLVLQTDLLNRAIMAGDTLSVFPMFQCFWIGSSVIGGVVFYEKYTRFSLFDWICLPIALAFIIMGIYLLAKHGENDGDDPVDPEHTTPGHRAHLTGHFGALMPLSPQGHSYSSFNRKSFDDGENEHTPLRYTPSNGQVIDHSGLTTGYTNGCTNYTNGQTNGHDHGHRNGHPVGHWHGHHGRRHHGDDLEEQRLYSGSI</sequence>
<dbReference type="Proteomes" id="UP000434957">
    <property type="component" value="Unassembled WGS sequence"/>
</dbReference>
<comment type="caution">
    <text evidence="7">The sequence shown here is derived from an EMBL/GenBank/DDBJ whole genome shotgun (WGS) entry which is preliminary data.</text>
</comment>
<dbReference type="PANTHER" id="PTHR12570">
    <property type="match status" value="1"/>
</dbReference>
<gene>
    <name evidence="8" type="ORF">PR001_g24731</name>
    <name evidence="7" type="ORF">PR002_g25060</name>
    <name evidence="9" type="ORF">PR003_g17664</name>
</gene>
<evidence type="ECO:0000256" key="6">
    <source>
        <dbReference type="SAM" id="Phobius"/>
    </source>
</evidence>
<feature type="transmembrane region" description="Helical" evidence="6">
    <location>
        <begin position="265"/>
        <end position="285"/>
    </location>
</feature>
<evidence type="ECO:0008006" key="13">
    <source>
        <dbReference type="Google" id="ProtNLM"/>
    </source>
</evidence>
<evidence type="ECO:0000256" key="3">
    <source>
        <dbReference type="ARBA" id="ARBA00022989"/>
    </source>
</evidence>
<dbReference type="AlphaFoldDB" id="A0A6A3I561"/>
<feature type="transmembrane region" description="Helical" evidence="6">
    <location>
        <begin position="291"/>
        <end position="314"/>
    </location>
</feature>
<feature type="transmembrane region" description="Helical" evidence="6">
    <location>
        <begin position="60"/>
        <end position="78"/>
    </location>
</feature>
<proteinExistence type="predicted"/>
<evidence type="ECO:0000256" key="1">
    <source>
        <dbReference type="ARBA" id="ARBA00004141"/>
    </source>
</evidence>
<keyword evidence="4 6" id="KW-0472">Membrane</keyword>